<dbReference type="EC" id="6.3.2.4" evidence="13"/>
<keyword evidence="10 13" id="KW-0573">Peptidoglycan synthesis</keyword>
<dbReference type="InterPro" id="IPR005905">
    <property type="entry name" value="D_ala_D_ala"/>
</dbReference>
<evidence type="ECO:0000256" key="7">
    <source>
        <dbReference type="ARBA" id="ARBA00022840"/>
    </source>
</evidence>
<keyword evidence="17" id="KW-1185">Reference proteome</keyword>
<dbReference type="InterPro" id="IPR011761">
    <property type="entry name" value="ATP-grasp"/>
</dbReference>
<comment type="subcellular location">
    <subcellularLocation>
        <location evidence="13">Cytoplasm</location>
    </subcellularLocation>
</comment>
<dbReference type="InterPro" id="IPR016185">
    <property type="entry name" value="PreATP-grasp_dom_sf"/>
</dbReference>
<dbReference type="Gene3D" id="3.30.470.20">
    <property type="entry name" value="ATP-grasp fold, B domain"/>
    <property type="match status" value="1"/>
</dbReference>
<dbReference type="RefSeq" id="WP_386050597.1">
    <property type="nucleotide sequence ID" value="NZ_JBHTKH010000001.1"/>
</dbReference>
<evidence type="ECO:0000256" key="4">
    <source>
        <dbReference type="ARBA" id="ARBA00022598"/>
    </source>
</evidence>
<dbReference type="Proteomes" id="UP001597046">
    <property type="component" value="Unassembled WGS sequence"/>
</dbReference>
<dbReference type="PROSITE" id="PS00844">
    <property type="entry name" value="DALA_DALA_LIGASE_2"/>
    <property type="match status" value="1"/>
</dbReference>
<dbReference type="EMBL" id="JBHTKH010000001">
    <property type="protein sequence ID" value="MFD1053266.1"/>
    <property type="molecule type" value="Genomic_DNA"/>
</dbReference>
<reference evidence="17" key="1">
    <citation type="journal article" date="2019" name="Int. J. Syst. Evol. Microbiol.">
        <title>The Global Catalogue of Microorganisms (GCM) 10K type strain sequencing project: providing services to taxonomists for standard genome sequencing and annotation.</title>
        <authorList>
            <consortium name="The Broad Institute Genomics Platform"/>
            <consortium name="The Broad Institute Genome Sequencing Center for Infectious Disease"/>
            <person name="Wu L."/>
            <person name="Ma J."/>
        </authorList>
    </citation>
    <scope>NUCLEOTIDE SEQUENCE [LARGE SCALE GENOMIC DNA]</scope>
    <source>
        <strain evidence="17">CCUG 57508</strain>
    </source>
</reference>
<evidence type="ECO:0000256" key="6">
    <source>
        <dbReference type="ARBA" id="ARBA00022741"/>
    </source>
</evidence>
<evidence type="ECO:0000256" key="10">
    <source>
        <dbReference type="ARBA" id="ARBA00022984"/>
    </source>
</evidence>
<dbReference type="PANTHER" id="PTHR23132:SF25">
    <property type="entry name" value="D-ALANINE--D-ALANINE LIGASE A"/>
    <property type="match status" value="1"/>
</dbReference>
<accession>A0ABW3MRG2</accession>
<evidence type="ECO:0000256" key="11">
    <source>
        <dbReference type="ARBA" id="ARBA00023211"/>
    </source>
</evidence>
<comment type="similarity">
    <text evidence="3 13">Belongs to the D-alanine--D-alanine ligase family.</text>
</comment>
<keyword evidence="13" id="KW-0963">Cytoplasm</keyword>
<name>A0ABW3MRG2_9MICO</name>
<keyword evidence="6 14" id="KW-0547">Nucleotide-binding</keyword>
<organism evidence="16 17">
    <name type="scientific">Terrabacter terrigena</name>
    <dbReference type="NCBI Taxonomy" id="574718"/>
    <lineage>
        <taxon>Bacteria</taxon>
        <taxon>Bacillati</taxon>
        <taxon>Actinomycetota</taxon>
        <taxon>Actinomycetes</taxon>
        <taxon>Micrococcales</taxon>
        <taxon>Intrasporangiaceae</taxon>
        <taxon>Terrabacter</taxon>
    </lineage>
</organism>
<evidence type="ECO:0000313" key="16">
    <source>
        <dbReference type="EMBL" id="MFD1053266.1"/>
    </source>
</evidence>
<dbReference type="SUPFAM" id="SSF56059">
    <property type="entry name" value="Glutathione synthetase ATP-binding domain-like"/>
    <property type="match status" value="1"/>
</dbReference>
<dbReference type="Pfam" id="PF01820">
    <property type="entry name" value="Dala_Dala_lig_N"/>
    <property type="match status" value="2"/>
</dbReference>
<sequence length="342" mass="34668">MRVAVIHGGTSSEHDVSVASGEGIADGLRRAGHDVVPVLVDRAGEWHTPYGAGRLVAVDTLLGCDVAVPALHGVLGEDGTVQGFLDVLGVRYVGSPVAASAVCLDKQLTKLVVAGAGVPVAPGVLVPVDRARAATCSAVELDRVAADLAAAGLVGPVFVKPVHGGSSIGVTRIATTGPPDLARALGAALEAGSDSVLVEAEVCGLEVDVPVLELPDGEVRCGPSLLVQSDPDEPFFTEAAKYASGATRFAVPAPLGTELTEHLERLAATAYRALGCRGLARVDFLVGSEGPVLNEVNTFPGFTPASQFPRMWAAAGIGYPALVDLLVRTASTASVGAVAARP</sequence>
<keyword evidence="4 13" id="KW-0436">Ligase</keyword>
<evidence type="ECO:0000256" key="2">
    <source>
        <dbReference type="ARBA" id="ARBA00001946"/>
    </source>
</evidence>
<dbReference type="Gene3D" id="3.30.1490.20">
    <property type="entry name" value="ATP-grasp fold, A domain"/>
    <property type="match status" value="1"/>
</dbReference>
<keyword evidence="12 13" id="KW-0961">Cell wall biogenesis/degradation</keyword>
<evidence type="ECO:0000256" key="8">
    <source>
        <dbReference type="ARBA" id="ARBA00022842"/>
    </source>
</evidence>
<dbReference type="PROSITE" id="PS50975">
    <property type="entry name" value="ATP_GRASP"/>
    <property type="match status" value="1"/>
</dbReference>
<dbReference type="InterPro" id="IPR011095">
    <property type="entry name" value="Dala_Dala_lig_C"/>
</dbReference>
<dbReference type="GO" id="GO:0008716">
    <property type="term" value="F:D-alanine-D-alanine ligase activity"/>
    <property type="evidence" value="ECO:0007669"/>
    <property type="project" value="UniProtKB-EC"/>
</dbReference>
<keyword evidence="5" id="KW-0479">Metal-binding</keyword>
<keyword evidence="11" id="KW-0464">Manganese</keyword>
<dbReference type="SUPFAM" id="SSF52440">
    <property type="entry name" value="PreATP-grasp domain"/>
    <property type="match status" value="1"/>
</dbReference>
<proteinExistence type="inferred from homology"/>
<evidence type="ECO:0000256" key="9">
    <source>
        <dbReference type="ARBA" id="ARBA00022960"/>
    </source>
</evidence>
<gene>
    <name evidence="13" type="primary">ddl</name>
    <name evidence="16" type="ORF">ACFQ2V_03020</name>
</gene>
<evidence type="ECO:0000313" key="17">
    <source>
        <dbReference type="Proteomes" id="UP001597046"/>
    </source>
</evidence>
<dbReference type="InterPro" id="IPR000291">
    <property type="entry name" value="D-Ala_lig_Van_CS"/>
</dbReference>
<comment type="cofactor">
    <cofactor evidence="1">
        <name>Mn(2+)</name>
        <dbReference type="ChEBI" id="CHEBI:29035"/>
    </cofactor>
</comment>
<keyword evidence="8" id="KW-0460">Magnesium</keyword>
<evidence type="ECO:0000256" key="5">
    <source>
        <dbReference type="ARBA" id="ARBA00022723"/>
    </source>
</evidence>
<evidence type="ECO:0000256" key="13">
    <source>
        <dbReference type="HAMAP-Rule" id="MF_00047"/>
    </source>
</evidence>
<comment type="cofactor">
    <cofactor evidence="2">
        <name>Mg(2+)</name>
        <dbReference type="ChEBI" id="CHEBI:18420"/>
    </cofactor>
</comment>
<keyword evidence="7 14" id="KW-0067">ATP-binding</keyword>
<dbReference type="HAMAP" id="MF_00047">
    <property type="entry name" value="Dala_Dala_lig"/>
    <property type="match status" value="1"/>
</dbReference>
<dbReference type="Gene3D" id="3.40.50.20">
    <property type="match status" value="1"/>
</dbReference>
<evidence type="ECO:0000256" key="14">
    <source>
        <dbReference type="PROSITE-ProRule" id="PRU00409"/>
    </source>
</evidence>
<dbReference type="PANTHER" id="PTHR23132">
    <property type="entry name" value="D-ALANINE--D-ALANINE LIGASE"/>
    <property type="match status" value="1"/>
</dbReference>
<comment type="caution">
    <text evidence="16">The sequence shown here is derived from an EMBL/GenBank/DDBJ whole genome shotgun (WGS) entry which is preliminary data.</text>
</comment>
<evidence type="ECO:0000259" key="15">
    <source>
        <dbReference type="PROSITE" id="PS50975"/>
    </source>
</evidence>
<dbReference type="InterPro" id="IPR011127">
    <property type="entry name" value="Dala_Dala_lig_N"/>
</dbReference>
<evidence type="ECO:0000256" key="1">
    <source>
        <dbReference type="ARBA" id="ARBA00001936"/>
    </source>
</evidence>
<comment type="catalytic activity">
    <reaction evidence="13">
        <text>2 D-alanine + ATP = D-alanyl-D-alanine + ADP + phosphate + H(+)</text>
        <dbReference type="Rhea" id="RHEA:11224"/>
        <dbReference type="ChEBI" id="CHEBI:15378"/>
        <dbReference type="ChEBI" id="CHEBI:30616"/>
        <dbReference type="ChEBI" id="CHEBI:43474"/>
        <dbReference type="ChEBI" id="CHEBI:57416"/>
        <dbReference type="ChEBI" id="CHEBI:57822"/>
        <dbReference type="ChEBI" id="CHEBI:456216"/>
        <dbReference type="EC" id="6.3.2.4"/>
    </reaction>
</comment>
<dbReference type="InterPro" id="IPR013815">
    <property type="entry name" value="ATP_grasp_subdomain_1"/>
</dbReference>
<dbReference type="NCBIfam" id="TIGR01205">
    <property type="entry name" value="D_ala_D_alaTIGR"/>
    <property type="match status" value="1"/>
</dbReference>
<keyword evidence="9 13" id="KW-0133">Cell shape</keyword>
<dbReference type="PROSITE" id="PS00843">
    <property type="entry name" value="DALA_DALA_LIGASE_1"/>
    <property type="match status" value="1"/>
</dbReference>
<dbReference type="PIRSF" id="PIRSF039102">
    <property type="entry name" value="Ddl/VanB"/>
    <property type="match status" value="1"/>
</dbReference>
<feature type="domain" description="ATP-grasp" evidence="15">
    <location>
        <begin position="110"/>
        <end position="328"/>
    </location>
</feature>
<dbReference type="Pfam" id="PF07478">
    <property type="entry name" value="Dala_Dala_lig_C"/>
    <property type="match status" value="1"/>
</dbReference>
<comment type="function">
    <text evidence="13">Cell wall formation.</text>
</comment>
<protein>
    <recommendedName>
        <fullName evidence="13">D-alanine--D-alanine ligase</fullName>
        <ecNumber evidence="13">6.3.2.4</ecNumber>
    </recommendedName>
    <alternativeName>
        <fullName evidence="13">D-Ala-D-Ala ligase</fullName>
    </alternativeName>
    <alternativeName>
        <fullName evidence="13">D-alanylalanine synthetase</fullName>
    </alternativeName>
</protein>
<evidence type="ECO:0000256" key="3">
    <source>
        <dbReference type="ARBA" id="ARBA00010871"/>
    </source>
</evidence>
<evidence type="ECO:0000256" key="12">
    <source>
        <dbReference type="ARBA" id="ARBA00023316"/>
    </source>
</evidence>
<comment type="pathway">
    <text evidence="13">Cell wall biogenesis; peptidoglycan biosynthesis.</text>
</comment>